<dbReference type="OrthoDB" id="4537997at2"/>
<comment type="function">
    <text evidence="4 5">Removes the 2'-phosphate from RNA via an intermediate in which the phosphate is ADP-ribosylated by NAD followed by a presumed transesterification to release the RNA and generate ADP-ribose 1''-2''-cyclic phosphate (APPR&gt;P). May function as an ADP-ribosylase.</text>
</comment>
<dbReference type="InterPro" id="IPR042080">
    <property type="entry name" value="RNA_2'-PTrans_N"/>
</dbReference>
<name>A0A4Y6PPB1_PERCE</name>
<keyword evidence="2 5" id="KW-0808">Transferase</keyword>
<dbReference type="Pfam" id="PF01885">
    <property type="entry name" value="PTS_2-RNA"/>
    <property type="match status" value="1"/>
</dbReference>
<protein>
    <recommendedName>
        <fullName evidence="5">Probable RNA 2'-phosphotransferase</fullName>
        <ecNumber evidence="5">2.7.1.-</ecNumber>
    </recommendedName>
</protein>
<dbReference type="Gene3D" id="1.10.10.970">
    <property type="entry name" value="RNA 2'-phosphotransferase, Tpt1/KptA family, N-terminal domain"/>
    <property type="match status" value="1"/>
</dbReference>
<accession>A0A5B8Y0Q0</accession>
<proteinExistence type="inferred from homology"/>
<accession>A0A4Y6PPB1</accession>
<dbReference type="NCBIfam" id="NF002014">
    <property type="entry name" value="PRK00819.1-4"/>
    <property type="match status" value="1"/>
</dbReference>
<evidence type="ECO:0000256" key="1">
    <source>
        <dbReference type="ARBA" id="ARBA00009836"/>
    </source>
</evidence>
<dbReference type="SUPFAM" id="SSF56399">
    <property type="entry name" value="ADP-ribosylation"/>
    <property type="match status" value="1"/>
</dbReference>
<dbReference type="PANTHER" id="PTHR12684:SF2">
    <property type="entry name" value="TRNA 2'-PHOSPHOTRANSFERASE 1"/>
    <property type="match status" value="1"/>
</dbReference>
<organism evidence="6 7">
    <name type="scientific">Persicimonas caeni</name>
    <dbReference type="NCBI Taxonomy" id="2292766"/>
    <lineage>
        <taxon>Bacteria</taxon>
        <taxon>Deltaproteobacteria</taxon>
        <taxon>Bradymonadales</taxon>
        <taxon>Bradymonadaceae</taxon>
        <taxon>Persicimonas</taxon>
    </lineage>
</organism>
<dbReference type="InterPro" id="IPR002745">
    <property type="entry name" value="Ptrans_KptA/Tpt1"/>
</dbReference>
<keyword evidence="7" id="KW-1185">Reference proteome</keyword>
<dbReference type="HAMAP" id="MF_00299">
    <property type="entry name" value="KptA"/>
    <property type="match status" value="1"/>
</dbReference>
<dbReference type="EC" id="2.7.1.-" evidence="5"/>
<evidence type="ECO:0000256" key="3">
    <source>
        <dbReference type="ARBA" id="ARBA00023027"/>
    </source>
</evidence>
<dbReference type="PANTHER" id="PTHR12684">
    <property type="entry name" value="PUTATIVE PHOSPHOTRANSFERASE"/>
    <property type="match status" value="1"/>
</dbReference>
<dbReference type="GO" id="GO:0000215">
    <property type="term" value="F:tRNA 2'-phosphotransferase activity"/>
    <property type="evidence" value="ECO:0007669"/>
    <property type="project" value="TreeGrafter"/>
</dbReference>
<dbReference type="GO" id="GO:0006388">
    <property type="term" value="P:tRNA splicing, via endonucleolytic cleavage and ligation"/>
    <property type="evidence" value="ECO:0007669"/>
    <property type="project" value="UniProtKB-UniRule"/>
</dbReference>
<gene>
    <name evidence="5" type="primary">kptA</name>
    <name evidence="6" type="ORF">FIV42_04605</name>
</gene>
<dbReference type="RefSeq" id="WP_141196539.1">
    <property type="nucleotide sequence ID" value="NZ_CP041186.1"/>
</dbReference>
<sequence length="183" mass="21167">MKRNLKKYSKFLSYILRHRPDELGLEMSRSGWVSVPALLEGLAERDGSWSREVLEQVVRENDKQRFEFDDTGHLIRARQGHTVDVDLGYDPTEPPELLYHGTVPKFLDAIVAEGLEPKERHHVHLSHDIKTAMQVGNRRGKPVILVIEAREMWDDGHEFFCTPNDVWLVESVPPEYLRVDSSI</sequence>
<reference evidence="6 7" key="1">
    <citation type="submission" date="2019-06" db="EMBL/GenBank/DDBJ databases">
        <title>Persicimonas caeni gen. nov., sp. nov., a predatory bacterium isolated from solar saltern.</title>
        <authorList>
            <person name="Wang S."/>
        </authorList>
    </citation>
    <scope>NUCLEOTIDE SEQUENCE [LARGE SCALE GENOMIC DNA]</scope>
    <source>
        <strain evidence="6 7">YN101</strain>
    </source>
</reference>
<evidence type="ECO:0000256" key="5">
    <source>
        <dbReference type="HAMAP-Rule" id="MF_00299"/>
    </source>
</evidence>
<comment type="similarity">
    <text evidence="1 5">Belongs to the KptA/TPT1 family.</text>
</comment>
<dbReference type="Gene3D" id="3.20.170.30">
    <property type="match status" value="1"/>
</dbReference>
<keyword evidence="3 5" id="KW-0520">NAD</keyword>
<dbReference type="AlphaFoldDB" id="A0A4Y6PPB1"/>
<dbReference type="InterPro" id="IPR022928">
    <property type="entry name" value="RNA_2'-PTrans_KptA"/>
</dbReference>
<dbReference type="Proteomes" id="UP000315995">
    <property type="component" value="Chromosome"/>
</dbReference>
<evidence type="ECO:0000313" key="6">
    <source>
        <dbReference type="EMBL" id="QDG50043.1"/>
    </source>
</evidence>
<evidence type="ECO:0000313" key="7">
    <source>
        <dbReference type="Proteomes" id="UP000315995"/>
    </source>
</evidence>
<dbReference type="GO" id="GO:0003950">
    <property type="term" value="F:NAD+ poly-ADP-ribosyltransferase activity"/>
    <property type="evidence" value="ECO:0007669"/>
    <property type="project" value="InterPro"/>
</dbReference>
<dbReference type="EMBL" id="CP041186">
    <property type="protein sequence ID" value="QDG50043.1"/>
    <property type="molecule type" value="Genomic_DNA"/>
</dbReference>
<dbReference type="InterPro" id="IPR042081">
    <property type="entry name" value="RNA_2'-PTrans_C"/>
</dbReference>
<evidence type="ECO:0000256" key="2">
    <source>
        <dbReference type="ARBA" id="ARBA00022679"/>
    </source>
</evidence>
<evidence type="ECO:0000256" key="4">
    <source>
        <dbReference type="ARBA" id="ARBA00025212"/>
    </source>
</evidence>